<reference evidence="1 2" key="1">
    <citation type="submission" date="2021-06" db="EMBL/GenBank/DDBJ databases">
        <title>Caerostris darwini draft genome.</title>
        <authorList>
            <person name="Kono N."/>
            <person name="Arakawa K."/>
        </authorList>
    </citation>
    <scope>NUCLEOTIDE SEQUENCE [LARGE SCALE GENOMIC DNA]</scope>
</reference>
<dbReference type="Proteomes" id="UP001054837">
    <property type="component" value="Unassembled WGS sequence"/>
</dbReference>
<evidence type="ECO:0000313" key="2">
    <source>
        <dbReference type="Proteomes" id="UP001054837"/>
    </source>
</evidence>
<gene>
    <name evidence="1" type="ORF">CDAR_287701</name>
</gene>
<name>A0AAV4NDZ6_9ARAC</name>
<organism evidence="1 2">
    <name type="scientific">Caerostris darwini</name>
    <dbReference type="NCBI Taxonomy" id="1538125"/>
    <lineage>
        <taxon>Eukaryota</taxon>
        <taxon>Metazoa</taxon>
        <taxon>Ecdysozoa</taxon>
        <taxon>Arthropoda</taxon>
        <taxon>Chelicerata</taxon>
        <taxon>Arachnida</taxon>
        <taxon>Araneae</taxon>
        <taxon>Araneomorphae</taxon>
        <taxon>Entelegynae</taxon>
        <taxon>Araneoidea</taxon>
        <taxon>Araneidae</taxon>
        <taxon>Caerostris</taxon>
    </lineage>
</organism>
<accession>A0AAV4NDZ6</accession>
<dbReference type="EMBL" id="BPLQ01001530">
    <property type="protein sequence ID" value="GIX82564.1"/>
    <property type="molecule type" value="Genomic_DNA"/>
</dbReference>
<protein>
    <submittedName>
        <fullName evidence="1">Uncharacterized protein</fullName>
    </submittedName>
</protein>
<dbReference type="AlphaFoldDB" id="A0AAV4NDZ6"/>
<proteinExistence type="predicted"/>
<keyword evidence="2" id="KW-1185">Reference proteome</keyword>
<comment type="caution">
    <text evidence="1">The sequence shown here is derived from an EMBL/GenBank/DDBJ whole genome shotgun (WGS) entry which is preliminary data.</text>
</comment>
<evidence type="ECO:0000313" key="1">
    <source>
        <dbReference type="EMBL" id="GIX82564.1"/>
    </source>
</evidence>
<sequence length="99" mass="11276">MVASSRMGGGFFRGVKYCDGFCIPRELSPGEISRRRLKGRTPMKSYKVLLALFDVGCWSKNTPRYAMPQMTLHLRGLLDRTEVSPNTLLRLDYTTMHSC</sequence>